<dbReference type="GeneTree" id="ENSGT00990000204219"/>
<evidence type="ECO:0000313" key="4">
    <source>
        <dbReference type="Ensembl" id="ENSCPBP00000024867.1"/>
    </source>
</evidence>
<dbReference type="PANTHER" id="PTHR46784">
    <property type="entry name" value="KILLER CELL LECTIN-LIKE RECEPTOR SUBFAMILY B MEMBER 1"/>
    <property type="match status" value="1"/>
</dbReference>
<evidence type="ECO:0000313" key="5">
    <source>
        <dbReference type="Proteomes" id="UP000694380"/>
    </source>
</evidence>
<organism evidence="4 5">
    <name type="scientific">Chrysemys picta bellii</name>
    <name type="common">Western painted turtle</name>
    <name type="synonym">Emys bellii</name>
    <dbReference type="NCBI Taxonomy" id="8478"/>
    <lineage>
        <taxon>Eukaryota</taxon>
        <taxon>Metazoa</taxon>
        <taxon>Chordata</taxon>
        <taxon>Craniata</taxon>
        <taxon>Vertebrata</taxon>
        <taxon>Euteleostomi</taxon>
        <taxon>Archelosauria</taxon>
        <taxon>Testudinata</taxon>
        <taxon>Testudines</taxon>
        <taxon>Cryptodira</taxon>
        <taxon>Durocryptodira</taxon>
        <taxon>Testudinoidea</taxon>
        <taxon>Emydidae</taxon>
        <taxon>Chrysemys</taxon>
    </lineage>
</organism>
<feature type="transmembrane region" description="Helical" evidence="3">
    <location>
        <begin position="12"/>
        <end position="32"/>
    </location>
</feature>
<dbReference type="GO" id="GO:0005886">
    <property type="term" value="C:plasma membrane"/>
    <property type="evidence" value="ECO:0007669"/>
    <property type="project" value="TreeGrafter"/>
</dbReference>
<dbReference type="PANTHER" id="PTHR46784:SF1">
    <property type="entry name" value="KILLER CELL LECTIN-LIKE RECEPTOR SUBFAMILY B MEMBER 1"/>
    <property type="match status" value="1"/>
</dbReference>
<evidence type="ECO:0000256" key="3">
    <source>
        <dbReference type="SAM" id="Phobius"/>
    </source>
</evidence>
<dbReference type="InterPro" id="IPR051527">
    <property type="entry name" value="KLR_subfamily_B"/>
</dbReference>
<evidence type="ECO:0000256" key="1">
    <source>
        <dbReference type="ARBA" id="ARBA00022989"/>
    </source>
</evidence>
<dbReference type="Gene3D" id="3.10.100.10">
    <property type="entry name" value="Mannose-Binding Protein A, subunit A"/>
    <property type="match status" value="1"/>
</dbReference>
<dbReference type="InterPro" id="IPR016186">
    <property type="entry name" value="C-type_lectin-like/link_sf"/>
</dbReference>
<dbReference type="AlphaFoldDB" id="A0A8C3HWV1"/>
<keyword evidence="5" id="KW-1185">Reference proteome</keyword>
<dbReference type="GO" id="GO:0038023">
    <property type="term" value="F:signaling receptor activity"/>
    <property type="evidence" value="ECO:0007669"/>
    <property type="project" value="TreeGrafter"/>
</dbReference>
<dbReference type="GO" id="GO:0009986">
    <property type="term" value="C:cell surface"/>
    <property type="evidence" value="ECO:0007669"/>
    <property type="project" value="TreeGrafter"/>
</dbReference>
<dbReference type="GO" id="GO:0042269">
    <property type="term" value="P:regulation of natural killer cell mediated cytotoxicity"/>
    <property type="evidence" value="ECO:0007669"/>
    <property type="project" value="TreeGrafter"/>
</dbReference>
<dbReference type="Ensembl" id="ENSCPBT00000029291.1">
    <property type="protein sequence ID" value="ENSCPBP00000024867.1"/>
    <property type="gene ID" value="ENSCPBG00000017684.1"/>
</dbReference>
<reference evidence="4" key="2">
    <citation type="submission" date="2025-09" db="UniProtKB">
        <authorList>
            <consortium name="Ensembl"/>
        </authorList>
    </citation>
    <scope>IDENTIFICATION</scope>
</reference>
<accession>A0A8C3HWV1</accession>
<evidence type="ECO:0008006" key="6">
    <source>
        <dbReference type="Google" id="ProtNLM"/>
    </source>
</evidence>
<protein>
    <recommendedName>
        <fullName evidence="6">C-type lectin domain-containing protein</fullName>
    </recommendedName>
</protein>
<keyword evidence="1 3" id="KW-1133">Transmembrane helix</keyword>
<dbReference type="SUPFAM" id="SSF56436">
    <property type="entry name" value="C-type lectin-like"/>
    <property type="match status" value="1"/>
</dbReference>
<keyword evidence="2" id="KW-1015">Disulfide bond</keyword>
<proteinExistence type="predicted"/>
<name>A0A8C3HWV1_CHRPI</name>
<dbReference type="Proteomes" id="UP000694380">
    <property type="component" value="Unplaced"/>
</dbReference>
<dbReference type="InterPro" id="IPR016187">
    <property type="entry name" value="CTDL_fold"/>
</dbReference>
<keyword evidence="3" id="KW-0472">Membrane</keyword>
<reference evidence="4" key="1">
    <citation type="submission" date="2025-08" db="UniProtKB">
        <authorList>
            <consortium name="Ensembl"/>
        </authorList>
    </citation>
    <scope>IDENTIFICATION</scope>
</reference>
<evidence type="ECO:0000256" key="2">
    <source>
        <dbReference type="ARBA" id="ARBA00023157"/>
    </source>
</evidence>
<sequence length="169" mass="18943">GSPTSARCYKIALGALGACCIIRTLVIALGAWGKLFRSCRSINDLHLFPLPPAGGSRCKLCPRDWVLHGDKCYWLSNEADSWSMSHDDCSRKGSQMLVIQDRKQMVTYILCQGTERAVHHVSVLFVTLSDHLPLFNLNTPCGVWKENQIRGEFCSGTFKWICQREAVLI</sequence>
<keyword evidence="3" id="KW-0812">Transmembrane</keyword>